<comment type="subunit">
    <text evidence="5">Homotetramer.</text>
</comment>
<dbReference type="InterPro" id="IPR038110">
    <property type="entry name" value="TD_ACT-like_sf"/>
</dbReference>
<dbReference type="CDD" id="cd01562">
    <property type="entry name" value="Thr-dehyd"/>
    <property type="match status" value="1"/>
</dbReference>
<comment type="cofactor">
    <cofactor evidence="2">
        <name>pyridoxal 5'-phosphate</name>
        <dbReference type="ChEBI" id="CHEBI:597326"/>
    </cofactor>
</comment>
<dbReference type="UniPathway" id="UPA00047">
    <property type="reaction ID" value="UER00054"/>
</dbReference>
<dbReference type="InterPro" id="IPR005787">
    <property type="entry name" value="Thr_deHydtase_biosynth"/>
</dbReference>
<keyword evidence="11" id="KW-0456">Lyase</keyword>
<organism evidence="15">
    <name type="scientific">marine metagenome</name>
    <dbReference type="NCBI Taxonomy" id="408172"/>
    <lineage>
        <taxon>unclassified sequences</taxon>
        <taxon>metagenomes</taxon>
        <taxon>ecological metagenomes</taxon>
    </lineage>
</organism>
<reference evidence="15" key="1">
    <citation type="submission" date="2018-05" db="EMBL/GenBank/DDBJ databases">
        <authorList>
            <person name="Lanie J.A."/>
            <person name="Ng W.-L."/>
            <person name="Kazmierczak K.M."/>
            <person name="Andrzejewski T.M."/>
            <person name="Davidsen T.M."/>
            <person name="Wayne K.J."/>
            <person name="Tettelin H."/>
            <person name="Glass J.I."/>
            <person name="Rusch D."/>
            <person name="Podicherti R."/>
            <person name="Tsui H.-C.T."/>
            <person name="Winkler M.E."/>
        </authorList>
    </citation>
    <scope>NUCLEOTIDE SEQUENCE</scope>
</reference>
<evidence type="ECO:0000256" key="11">
    <source>
        <dbReference type="ARBA" id="ARBA00023239"/>
    </source>
</evidence>
<dbReference type="Pfam" id="PF00585">
    <property type="entry name" value="Thr_dehydrat_C"/>
    <property type="match status" value="2"/>
</dbReference>
<comment type="similarity">
    <text evidence="4">Belongs to the serine/threonine dehydratase family.</text>
</comment>
<dbReference type="InterPro" id="IPR045865">
    <property type="entry name" value="ACT-like_dom_sf"/>
</dbReference>
<evidence type="ECO:0000256" key="7">
    <source>
        <dbReference type="ARBA" id="ARBA00022605"/>
    </source>
</evidence>
<comment type="catalytic activity">
    <reaction evidence="1">
        <text>L-threonine = 2-oxobutanoate + NH4(+)</text>
        <dbReference type="Rhea" id="RHEA:22108"/>
        <dbReference type="ChEBI" id="CHEBI:16763"/>
        <dbReference type="ChEBI" id="CHEBI:28938"/>
        <dbReference type="ChEBI" id="CHEBI:57926"/>
        <dbReference type="EC" id="4.3.1.19"/>
    </reaction>
</comment>
<evidence type="ECO:0000313" key="15">
    <source>
        <dbReference type="EMBL" id="SUZ73379.1"/>
    </source>
</evidence>
<proteinExistence type="inferred from homology"/>
<dbReference type="CDD" id="cd04906">
    <property type="entry name" value="ACT_ThrD-I_1"/>
    <property type="match status" value="1"/>
</dbReference>
<dbReference type="FunFam" id="3.40.50.1100:FF:000008">
    <property type="entry name" value="L-threonine dehydratase"/>
    <property type="match status" value="1"/>
</dbReference>
<dbReference type="NCBIfam" id="NF006674">
    <property type="entry name" value="PRK09224.1"/>
    <property type="match status" value="1"/>
</dbReference>
<dbReference type="Gene3D" id="3.40.1020.10">
    <property type="entry name" value="Biosynthetic Threonine Deaminase, Domain 3"/>
    <property type="match status" value="1"/>
</dbReference>
<evidence type="ECO:0000256" key="13">
    <source>
        <dbReference type="ARBA" id="ARBA00031427"/>
    </source>
</evidence>
<dbReference type="EMBL" id="UINC01001177">
    <property type="protein sequence ID" value="SUZ73379.1"/>
    <property type="molecule type" value="Genomic_DNA"/>
</dbReference>
<evidence type="ECO:0000256" key="3">
    <source>
        <dbReference type="ARBA" id="ARBA00004810"/>
    </source>
</evidence>
<dbReference type="InterPro" id="IPR050147">
    <property type="entry name" value="Ser/Thr_Dehydratase"/>
</dbReference>
<evidence type="ECO:0000259" key="14">
    <source>
        <dbReference type="PROSITE" id="PS51672"/>
    </source>
</evidence>
<dbReference type="NCBIfam" id="TIGR01124">
    <property type="entry name" value="ilvA_2Cterm"/>
    <property type="match status" value="1"/>
</dbReference>
<keyword evidence="7" id="KW-0028">Amino-acid biosynthesis</keyword>
<name>A0A381Q4Y5_9ZZZZ</name>
<evidence type="ECO:0000256" key="1">
    <source>
        <dbReference type="ARBA" id="ARBA00001274"/>
    </source>
</evidence>
<dbReference type="GO" id="GO:0006567">
    <property type="term" value="P:L-threonine catabolic process"/>
    <property type="evidence" value="ECO:0007669"/>
    <property type="project" value="TreeGrafter"/>
</dbReference>
<accession>A0A381Q4Y5</accession>
<keyword evidence="12" id="KW-0100">Branched-chain amino acid biosynthesis</keyword>
<dbReference type="GO" id="GO:0004794">
    <property type="term" value="F:threonine deaminase activity"/>
    <property type="evidence" value="ECO:0007669"/>
    <property type="project" value="UniProtKB-EC"/>
</dbReference>
<dbReference type="FunFam" id="3.40.1020.10:FF:000001">
    <property type="entry name" value="L-threonine dehydratase"/>
    <property type="match status" value="1"/>
</dbReference>
<dbReference type="PANTHER" id="PTHR48078">
    <property type="entry name" value="THREONINE DEHYDRATASE, MITOCHONDRIAL-RELATED"/>
    <property type="match status" value="1"/>
</dbReference>
<keyword evidence="9" id="KW-0677">Repeat</keyword>
<feature type="domain" description="ACT-like" evidence="14">
    <location>
        <begin position="333"/>
        <end position="405"/>
    </location>
</feature>
<evidence type="ECO:0000256" key="9">
    <source>
        <dbReference type="ARBA" id="ARBA00022737"/>
    </source>
</evidence>
<dbReference type="SUPFAM" id="SSF55021">
    <property type="entry name" value="ACT-like"/>
    <property type="match status" value="2"/>
</dbReference>
<sequence length="511" mass="56508">MKFSKSKKYLKKIQQSRVYDVANITPLSSASYLSREIKNNVFLKREDLQPVFSFKVRGAYNKISLLKEKGDVERVITASAGNHAQGVAYSARKLKLKSTIVMPVTTPSIKVNAVKNLGAQVVLIGDSYDDAYVHAIKLSKNPKFAFVHPFDDPDVIAGQGTIGKEILDEFDKKIDAVFVPVGGGGLIAGIGAYIKNLKPSIKIIGVEPEEAAGLYESIKANRRVALKEVGLFVDAVAIKQVGKITFPIIKECVDEVVTVTVDEICAAVEDIFQETRSISEPAGALSLAGLKKLTKSRGWKNKNLVAINSGANLNFDRLSHIVERVQLGEKKEALLSVCIPEERGSFRKFCKDLGKRMITEFNYRIDDEGEANIFVACTVSGGPKEKTGFIKELKNKGYSPKDLSDNEMAKLHVKHMVGGRAPKDIISYGEQIFRVEFPERPGALMDFLNALGDKWNITLFHYRNQGSAYGRVLVGFQANSSETQRLTKHLSKTGFPFWNESDNSAYLSFLE</sequence>
<dbReference type="PANTHER" id="PTHR48078:SF11">
    <property type="entry name" value="THREONINE DEHYDRATASE, MITOCHONDRIAL"/>
    <property type="match status" value="1"/>
</dbReference>
<evidence type="ECO:0000256" key="12">
    <source>
        <dbReference type="ARBA" id="ARBA00023304"/>
    </source>
</evidence>
<dbReference type="PROSITE" id="PS51672">
    <property type="entry name" value="ACT_LIKE"/>
    <property type="match status" value="2"/>
</dbReference>
<dbReference type="CDD" id="cd04907">
    <property type="entry name" value="ACT_ThrD-I_2"/>
    <property type="match status" value="1"/>
</dbReference>
<dbReference type="AlphaFoldDB" id="A0A381Q4Y5"/>
<dbReference type="Pfam" id="PF00291">
    <property type="entry name" value="PALP"/>
    <property type="match status" value="1"/>
</dbReference>
<comment type="pathway">
    <text evidence="3">Amino-acid biosynthesis; L-isoleucine biosynthesis; 2-oxobutanoate from L-threonine: step 1/1.</text>
</comment>
<keyword evidence="10" id="KW-0663">Pyridoxal phosphate</keyword>
<dbReference type="Gene3D" id="3.40.50.1100">
    <property type="match status" value="2"/>
</dbReference>
<feature type="domain" description="ACT-like" evidence="14">
    <location>
        <begin position="431"/>
        <end position="502"/>
    </location>
</feature>
<dbReference type="GO" id="GO:0006565">
    <property type="term" value="P:L-serine catabolic process"/>
    <property type="evidence" value="ECO:0007669"/>
    <property type="project" value="TreeGrafter"/>
</dbReference>
<evidence type="ECO:0000256" key="6">
    <source>
        <dbReference type="ARBA" id="ARBA00012096"/>
    </source>
</evidence>
<keyword evidence="8" id="KW-0412">Isoleucine biosynthesis</keyword>
<evidence type="ECO:0000256" key="2">
    <source>
        <dbReference type="ARBA" id="ARBA00001933"/>
    </source>
</evidence>
<evidence type="ECO:0000256" key="5">
    <source>
        <dbReference type="ARBA" id="ARBA00011881"/>
    </source>
</evidence>
<evidence type="ECO:0000256" key="8">
    <source>
        <dbReference type="ARBA" id="ARBA00022624"/>
    </source>
</evidence>
<dbReference type="EC" id="4.3.1.19" evidence="6"/>
<dbReference type="InterPro" id="IPR001721">
    <property type="entry name" value="TD_ACT-like"/>
</dbReference>
<dbReference type="SUPFAM" id="SSF53686">
    <property type="entry name" value="Tryptophan synthase beta subunit-like PLP-dependent enzymes"/>
    <property type="match status" value="1"/>
</dbReference>
<dbReference type="GO" id="GO:0003941">
    <property type="term" value="F:L-serine ammonia-lyase activity"/>
    <property type="evidence" value="ECO:0007669"/>
    <property type="project" value="TreeGrafter"/>
</dbReference>
<dbReference type="GO" id="GO:0009097">
    <property type="term" value="P:isoleucine biosynthetic process"/>
    <property type="evidence" value="ECO:0007669"/>
    <property type="project" value="UniProtKB-UniPathway"/>
</dbReference>
<gene>
    <name evidence="15" type="ORF">METZ01_LOCUS26233</name>
</gene>
<dbReference type="InterPro" id="IPR036052">
    <property type="entry name" value="TrpB-like_PALP_sf"/>
</dbReference>
<protein>
    <recommendedName>
        <fullName evidence="6">threonine ammonia-lyase</fullName>
        <ecNumber evidence="6">4.3.1.19</ecNumber>
    </recommendedName>
    <alternativeName>
        <fullName evidence="13">Threonine deaminase</fullName>
    </alternativeName>
</protein>
<evidence type="ECO:0000256" key="4">
    <source>
        <dbReference type="ARBA" id="ARBA00010869"/>
    </source>
</evidence>
<evidence type="ECO:0000256" key="10">
    <source>
        <dbReference type="ARBA" id="ARBA00022898"/>
    </source>
</evidence>
<dbReference type="InterPro" id="IPR001926">
    <property type="entry name" value="TrpB-like_PALP"/>
</dbReference>